<feature type="domain" description="Ketosynthase family 3 (KS3)" evidence="2">
    <location>
        <begin position="1"/>
        <end position="101"/>
    </location>
</feature>
<evidence type="ECO:0000256" key="1">
    <source>
        <dbReference type="ARBA" id="ARBA00022679"/>
    </source>
</evidence>
<name>A0ABW1I0T8_9ACTN</name>
<dbReference type="RefSeq" id="WP_377539666.1">
    <property type="nucleotide sequence ID" value="NZ_JBHSQQ010000872.1"/>
</dbReference>
<sequence>LATYGQNRNQPLWLGSIKSNIGHTQAAAGAAGIIKMIQAMRYGVLPKTLHVDAPTPHVDWTTGSIALLTEPQQWPQHGRPRRAAVSSFGISGTNAHIILEQAPPATTPTDAQPDQDTPVTWMLSAKTPTALRQHARQLLHHLTTHPDLSAPDVAATLTTRTLHHHRAAIVGTTREELTDALTALTTGTPHHRLIE</sequence>
<accession>A0ABW1I0T8</accession>
<dbReference type="PANTHER" id="PTHR43775">
    <property type="entry name" value="FATTY ACID SYNTHASE"/>
    <property type="match status" value="1"/>
</dbReference>
<dbReference type="EMBL" id="JBHSQQ010000872">
    <property type="protein sequence ID" value="MFC5946543.1"/>
    <property type="molecule type" value="Genomic_DNA"/>
</dbReference>
<dbReference type="InterPro" id="IPR014031">
    <property type="entry name" value="Ketoacyl_synth_C"/>
</dbReference>
<dbReference type="SUPFAM" id="SSF53901">
    <property type="entry name" value="Thiolase-like"/>
    <property type="match status" value="1"/>
</dbReference>
<dbReference type="Proteomes" id="UP001596207">
    <property type="component" value="Unassembled WGS sequence"/>
</dbReference>
<dbReference type="InterPro" id="IPR020841">
    <property type="entry name" value="PKS_Beta-ketoAc_synthase_dom"/>
</dbReference>
<feature type="non-terminal residue" evidence="3">
    <location>
        <position position="195"/>
    </location>
</feature>
<keyword evidence="4" id="KW-1185">Reference proteome</keyword>
<reference evidence="4" key="1">
    <citation type="journal article" date="2019" name="Int. J. Syst. Evol. Microbiol.">
        <title>The Global Catalogue of Microorganisms (GCM) 10K type strain sequencing project: providing services to taxonomists for standard genome sequencing and annotation.</title>
        <authorList>
            <consortium name="The Broad Institute Genomics Platform"/>
            <consortium name="The Broad Institute Genome Sequencing Center for Infectious Disease"/>
            <person name="Wu L."/>
            <person name="Ma J."/>
        </authorList>
    </citation>
    <scope>NUCLEOTIDE SEQUENCE [LARGE SCALE GENOMIC DNA]</scope>
    <source>
        <strain evidence="4">CGMCC 4.7173</strain>
    </source>
</reference>
<organism evidence="3 4">
    <name type="scientific">Micromonospora harpali</name>
    <dbReference type="NCBI Taxonomy" id="1490225"/>
    <lineage>
        <taxon>Bacteria</taxon>
        <taxon>Bacillati</taxon>
        <taxon>Actinomycetota</taxon>
        <taxon>Actinomycetes</taxon>
        <taxon>Micromonosporales</taxon>
        <taxon>Micromonosporaceae</taxon>
        <taxon>Micromonospora</taxon>
    </lineage>
</organism>
<dbReference type="Gene3D" id="3.30.70.3290">
    <property type="match status" value="1"/>
</dbReference>
<dbReference type="InterPro" id="IPR016039">
    <property type="entry name" value="Thiolase-like"/>
</dbReference>
<proteinExistence type="predicted"/>
<dbReference type="InterPro" id="IPR032821">
    <property type="entry name" value="PKS_assoc"/>
</dbReference>
<evidence type="ECO:0000313" key="4">
    <source>
        <dbReference type="Proteomes" id="UP001596207"/>
    </source>
</evidence>
<dbReference type="InterPro" id="IPR050091">
    <property type="entry name" value="PKS_NRPS_Biosynth_Enz"/>
</dbReference>
<evidence type="ECO:0000259" key="2">
    <source>
        <dbReference type="PROSITE" id="PS52004"/>
    </source>
</evidence>
<evidence type="ECO:0000313" key="3">
    <source>
        <dbReference type="EMBL" id="MFC5946543.1"/>
    </source>
</evidence>
<dbReference type="Gene3D" id="3.40.47.10">
    <property type="match status" value="1"/>
</dbReference>
<dbReference type="Pfam" id="PF02801">
    <property type="entry name" value="Ketoacyl-synt_C"/>
    <property type="match status" value="1"/>
</dbReference>
<keyword evidence="1" id="KW-0808">Transferase</keyword>
<dbReference type="PROSITE" id="PS52004">
    <property type="entry name" value="KS3_2"/>
    <property type="match status" value="1"/>
</dbReference>
<dbReference type="PANTHER" id="PTHR43775:SF51">
    <property type="entry name" value="INACTIVE PHENOLPHTHIOCEROL SYNTHESIS POLYKETIDE SYNTHASE TYPE I PKS1-RELATED"/>
    <property type="match status" value="1"/>
</dbReference>
<gene>
    <name evidence="3" type="ORF">ACFPZ4_34820</name>
</gene>
<comment type="caution">
    <text evidence="3">The sequence shown here is derived from an EMBL/GenBank/DDBJ whole genome shotgun (WGS) entry which is preliminary data.</text>
</comment>
<feature type="non-terminal residue" evidence="3">
    <location>
        <position position="1"/>
    </location>
</feature>
<dbReference type="Pfam" id="PF16197">
    <property type="entry name" value="KAsynt_C_assoc"/>
    <property type="match status" value="1"/>
</dbReference>
<protein>
    <submittedName>
        <fullName evidence="3">Ketoacyl-synthetase C-terminal extension domain-containing protein</fullName>
    </submittedName>
</protein>